<evidence type="ECO:0000256" key="5">
    <source>
        <dbReference type="ARBA" id="ARBA00023136"/>
    </source>
</evidence>
<protein>
    <recommendedName>
        <fullName evidence="10">Biogenesis of lysosome-related organelles complex 1 subunit 5</fullName>
    </recommendedName>
</protein>
<dbReference type="Proteomes" id="UP000075901">
    <property type="component" value="Unassembled WGS sequence"/>
</dbReference>
<feature type="region of interest" description="Disordered" evidence="6">
    <location>
        <begin position="53"/>
        <end position="75"/>
    </location>
</feature>
<proteinExistence type="predicted"/>
<sequence>MSDTMDKLPITDPSIRIVPSKDLRQFIGNNLSMSPSVPATVREIYNTFNAGRRGKASKNKLNTSSTAADGAQKHSSIDFTEDERILIGRMVKTIAKNEECDASSVEFMQPKEDKLPDTNTDDADATLLNLGDIKWLYGTLNQLRQTDQAVPYLHALLRGCELKLPQNPIQERNPVLEARCQRLRKEQEDREYHRMTKNVDSIRKHMPEETLSYQMKQINRHLIAVAQFVFSVAAGFAFGFVGIELLIGQLDFGFRLLLGIIIALIIALAEIYFLAKKLNEEYELPPPPAFVAKEKPSTVVQKNAEKPVGTTAAKRANKGGNRTKEHDE</sequence>
<feature type="region of interest" description="Disordered" evidence="6">
    <location>
        <begin position="288"/>
        <end position="328"/>
    </location>
</feature>
<dbReference type="PANTHER" id="PTHR31394">
    <property type="entry name" value="TRANSMEMBRANE PROTEIN 199"/>
    <property type="match status" value="1"/>
</dbReference>
<dbReference type="Pfam" id="PF11712">
    <property type="entry name" value="Vma12"/>
    <property type="match status" value="1"/>
</dbReference>
<dbReference type="AlphaFoldDB" id="A0A182T5G2"/>
<feature type="transmembrane region" description="Helical" evidence="7">
    <location>
        <begin position="253"/>
        <end position="275"/>
    </location>
</feature>
<comment type="subcellular location">
    <subcellularLocation>
        <location evidence="1">Endoplasmic reticulum membrane</location>
        <topology evidence="1">Multi-pass membrane protein</topology>
    </subcellularLocation>
</comment>
<evidence type="ECO:0000313" key="9">
    <source>
        <dbReference type="Proteomes" id="UP000075901"/>
    </source>
</evidence>
<evidence type="ECO:0000256" key="2">
    <source>
        <dbReference type="ARBA" id="ARBA00022692"/>
    </source>
</evidence>
<reference evidence="8" key="2">
    <citation type="submission" date="2020-05" db="UniProtKB">
        <authorList>
            <consortium name="EnsemblMetazoa"/>
        </authorList>
    </citation>
    <scope>IDENTIFICATION</scope>
    <source>
        <strain evidence="8">maculatus3</strain>
    </source>
</reference>
<accession>A0A182T5G2</accession>
<evidence type="ECO:0000256" key="1">
    <source>
        <dbReference type="ARBA" id="ARBA00004477"/>
    </source>
</evidence>
<name>A0A182T5G2_9DIPT</name>
<evidence type="ECO:0000256" key="3">
    <source>
        <dbReference type="ARBA" id="ARBA00022824"/>
    </source>
</evidence>
<dbReference type="PANTHER" id="PTHR31394:SF1">
    <property type="entry name" value="TRANSMEMBRANE PROTEIN 199"/>
    <property type="match status" value="1"/>
</dbReference>
<keyword evidence="4 7" id="KW-1133">Transmembrane helix</keyword>
<evidence type="ECO:0000256" key="7">
    <source>
        <dbReference type="SAM" id="Phobius"/>
    </source>
</evidence>
<evidence type="ECO:0000313" key="8">
    <source>
        <dbReference type="EnsemblMetazoa" id="AMAM020002-PA"/>
    </source>
</evidence>
<keyword evidence="2 7" id="KW-0812">Transmembrane</keyword>
<reference evidence="9" key="1">
    <citation type="submission" date="2013-09" db="EMBL/GenBank/DDBJ databases">
        <title>The Genome Sequence of Anopheles maculatus species B.</title>
        <authorList>
            <consortium name="The Broad Institute Genomics Platform"/>
            <person name="Neafsey D.E."/>
            <person name="Besansky N."/>
            <person name="Howell P."/>
            <person name="Walton C."/>
            <person name="Young S.K."/>
            <person name="Zeng Q."/>
            <person name="Gargeya S."/>
            <person name="Fitzgerald M."/>
            <person name="Haas B."/>
            <person name="Abouelleil A."/>
            <person name="Allen A.W."/>
            <person name="Alvarado L."/>
            <person name="Arachchi H.M."/>
            <person name="Berlin A.M."/>
            <person name="Chapman S.B."/>
            <person name="Gainer-Dewar J."/>
            <person name="Goldberg J."/>
            <person name="Griggs A."/>
            <person name="Gujja S."/>
            <person name="Hansen M."/>
            <person name="Howarth C."/>
            <person name="Imamovic A."/>
            <person name="Ireland A."/>
            <person name="Larimer J."/>
            <person name="McCowan C."/>
            <person name="Murphy C."/>
            <person name="Pearson M."/>
            <person name="Poon T.W."/>
            <person name="Priest M."/>
            <person name="Roberts A."/>
            <person name="Saif S."/>
            <person name="Shea T."/>
            <person name="Sisk P."/>
            <person name="Sykes S."/>
            <person name="Wortman J."/>
            <person name="Nusbaum C."/>
            <person name="Birren B."/>
        </authorList>
    </citation>
    <scope>NUCLEOTIDE SEQUENCE [LARGE SCALE GENOMIC DNA]</scope>
    <source>
        <strain evidence="9">maculatus3</strain>
    </source>
</reference>
<evidence type="ECO:0000256" key="6">
    <source>
        <dbReference type="SAM" id="MobiDB-lite"/>
    </source>
</evidence>
<keyword evidence="3" id="KW-0256">Endoplasmic reticulum</keyword>
<evidence type="ECO:0000256" key="4">
    <source>
        <dbReference type="ARBA" id="ARBA00022989"/>
    </source>
</evidence>
<evidence type="ECO:0008006" key="10">
    <source>
        <dbReference type="Google" id="ProtNLM"/>
    </source>
</evidence>
<dbReference type="InterPro" id="IPR021013">
    <property type="entry name" value="ATPase_Vma12"/>
</dbReference>
<dbReference type="EnsemblMetazoa" id="AMAM020002-RA">
    <property type="protein sequence ID" value="AMAM020002-PA"/>
    <property type="gene ID" value="AMAM020002"/>
</dbReference>
<keyword evidence="5 7" id="KW-0472">Membrane</keyword>
<keyword evidence="9" id="KW-1185">Reference proteome</keyword>
<feature type="transmembrane region" description="Helical" evidence="7">
    <location>
        <begin position="222"/>
        <end position="247"/>
    </location>
</feature>
<dbReference type="GO" id="GO:0070072">
    <property type="term" value="P:vacuolar proton-transporting V-type ATPase complex assembly"/>
    <property type="evidence" value="ECO:0007669"/>
    <property type="project" value="InterPro"/>
</dbReference>
<organism evidence="8 9">
    <name type="scientific">Anopheles maculatus</name>
    <dbReference type="NCBI Taxonomy" id="74869"/>
    <lineage>
        <taxon>Eukaryota</taxon>
        <taxon>Metazoa</taxon>
        <taxon>Ecdysozoa</taxon>
        <taxon>Arthropoda</taxon>
        <taxon>Hexapoda</taxon>
        <taxon>Insecta</taxon>
        <taxon>Pterygota</taxon>
        <taxon>Neoptera</taxon>
        <taxon>Endopterygota</taxon>
        <taxon>Diptera</taxon>
        <taxon>Nematocera</taxon>
        <taxon>Culicoidea</taxon>
        <taxon>Culicidae</taxon>
        <taxon>Anophelinae</taxon>
        <taxon>Anopheles</taxon>
        <taxon>Anopheles maculatus group</taxon>
    </lineage>
</organism>
<dbReference type="VEuPathDB" id="VectorBase:AMAM020002"/>
<dbReference type="GO" id="GO:0005789">
    <property type="term" value="C:endoplasmic reticulum membrane"/>
    <property type="evidence" value="ECO:0007669"/>
    <property type="project" value="UniProtKB-SubCell"/>
</dbReference>
<feature type="compositionally biased region" description="Polar residues" evidence="6">
    <location>
        <begin position="59"/>
        <end position="70"/>
    </location>
</feature>